<dbReference type="InterPro" id="IPR004088">
    <property type="entry name" value="KH_dom_type_1"/>
</dbReference>
<gene>
    <name evidence="6" type="ORF">FBUS_00172</name>
</gene>
<dbReference type="CDD" id="cd22436">
    <property type="entry name" value="KH-I_NOVA_rpt2"/>
    <property type="match status" value="1"/>
</dbReference>
<dbReference type="AlphaFoldDB" id="A0A8E0VKX1"/>
<protein>
    <submittedName>
        <fullName evidence="6">RNA-binding protein Nova-1</fullName>
    </submittedName>
</protein>
<comment type="caution">
    <text evidence="6">The sequence shown here is derived from an EMBL/GenBank/DDBJ whole genome shotgun (WGS) entry which is preliminary data.</text>
</comment>
<dbReference type="Gene3D" id="3.30.1370.10">
    <property type="entry name" value="K Homology domain, type 1"/>
    <property type="match status" value="2"/>
</dbReference>
<keyword evidence="4" id="KW-0732">Signal</keyword>
<evidence type="ECO:0000256" key="1">
    <source>
        <dbReference type="ARBA" id="ARBA00022737"/>
    </source>
</evidence>
<dbReference type="EMBL" id="LUCM01006299">
    <property type="protein sequence ID" value="KAA0191487.1"/>
    <property type="molecule type" value="Genomic_DNA"/>
</dbReference>
<dbReference type="CDD" id="cd22435">
    <property type="entry name" value="KH-I_NOVA_rpt1"/>
    <property type="match status" value="1"/>
</dbReference>
<evidence type="ECO:0000259" key="5">
    <source>
        <dbReference type="SMART" id="SM00322"/>
    </source>
</evidence>
<dbReference type="Pfam" id="PF00013">
    <property type="entry name" value="KH_1"/>
    <property type="match status" value="2"/>
</dbReference>
<dbReference type="GO" id="GO:0003723">
    <property type="term" value="F:RNA binding"/>
    <property type="evidence" value="ECO:0007669"/>
    <property type="project" value="UniProtKB-UniRule"/>
</dbReference>
<keyword evidence="1" id="KW-0677">Repeat</keyword>
<feature type="region of interest" description="Disordered" evidence="3">
    <location>
        <begin position="792"/>
        <end position="812"/>
    </location>
</feature>
<dbReference type="OrthoDB" id="6274291at2759"/>
<dbReference type="PROSITE" id="PS50084">
    <property type="entry name" value="KH_TYPE_1"/>
    <property type="match status" value="2"/>
</dbReference>
<dbReference type="SUPFAM" id="SSF54791">
    <property type="entry name" value="Eukaryotic type KH-domain (KH-domain type I)"/>
    <property type="match status" value="2"/>
</dbReference>
<keyword evidence="2" id="KW-0694">RNA-binding</keyword>
<evidence type="ECO:0000256" key="2">
    <source>
        <dbReference type="PROSITE-ProRule" id="PRU00117"/>
    </source>
</evidence>
<sequence>MSLVIFLFSVVLSAFLEDVHLKLLIPCVAAGAIIGKGGEAVEKIKRQTGARLKMSKANDFYPGTVERVCVIVGSVRACMQLTDYIMRKISERPEISPCNVPFAYGERHNQLRILVPNTTAGIIIGKSGSFIKQIKEESGAVVHISQKSKDLRLLERCIIITGDLDERRTAMSMILSKIAEDPHSGSCPNCSYTHIQTNGTYETGQTPSQPAPTSTYTVHPDGPIPVPTNGELQPAVGSCPSDVTIAFNHYGTGPNPVLSKEPLTVYRDSAATIQASISPILLTFTAPEVGAVSPPTLGMVPSAYQPDFTQVVLNHPPRSRAIPPTSHLLNTPGIVSTSSSQTPVLSPSAAGMGCAASLLASFYRPKLFPLTGGTELPMNGSLQGPLAPSVPLQNWLPQNGSFNPIRISMPAHQPIPIEFLSNLSDPTMFQNEQQLIANLRVQPPALPLSAAYYPGYSDPVTQEHAAGTNLHPVQPDVRNVISVVPSEYLRAPADVLQPELDADAGADESVLATVAGPDQSVMSHTRYCSGESTDSALTASLTSLRLHSSVEEQPPADHAAETSPNSGAQRACFSSVCYQQPMVSPNAGTVPLLRFDAPHSLLPAGIHHTPPPPPPPQPLPLPPPSHPLIGCSANSLDFGLLDYSFMVPQALSSPLSSTAVYGPAQPTSPGSTPIPTNFPANPYLYALPSFGISTDSVGLQYPPPGAGVPPSVGVFPSPPNELTSPGMFPFRYSANIMNTSATGIIDSGFPTVGGHGEVGMSAVRLPYEMIGPVTQTDGSLLHSFCGSLVQQQHKQQQQKEHQKQQRFVNSSQPPSGLLLVGTLEQVQQALSLIRTRANTPHVPFTDCLNSTPSPPVPASTPTLTTSFVTDGPLRVDRIQPLSLPTDWVKP</sequence>
<evidence type="ECO:0000313" key="6">
    <source>
        <dbReference type="EMBL" id="KAA0191487.1"/>
    </source>
</evidence>
<evidence type="ECO:0000256" key="3">
    <source>
        <dbReference type="SAM" id="MobiDB-lite"/>
    </source>
</evidence>
<evidence type="ECO:0000256" key="4">
    <source>
        <dbReference type="SAM" id="SignalP"/>
    </source>
</evidence>
<name>A0A8E0VKX1_9TREM</name>
<reference evidence="6" key="1">
    <citation type="submission" date="2019-05" db="EMBL/GenBank/DDBJ databases">
        <title>Annotation for the trematode Fasciolopsis buski.</title>
        <authorList>
            <person name="Choi Y.-J."/>
        </authorList>
    </citation>
    <scope>NUCLEOTIDE SEQUENCE</scope>
    <source>
        <strain evidence="6">HT</strain>
        <tissue evidence="6">Whole worm</tissue>
    </source>
</reference>
<dbReference type="InterPro" id="IPR047276">
    <property type="entry name" value="KH-I_NOVA_rpt2"/>
</dbReference>
<feature type="signal peptide" evidence="4">
    <location>
        <begin position="1"/>
        <end position="21"/>
    </location>
</feature>
<organism evidence="6 7">
    <name type="scientific">Fasciolopsis buskii</name>
    <dbReference type="NCBI Taxonomy" id="27845"/>
    <lineage>
        <taxon>Eukaryota</taxon>
        <taxon>Metazoa</taxon>
        <taxon>Spiralia</taxon>
        <taxon>Lophotrochozoa</taxon>
        <taxon>Platyhelminthes</taxon>
        <taxon>Trematoda</taxon>
        <taxon>Digenea</taxon>
        <taxon>Plagiorchiida</taxon>
        <taxon>Echinostomata</taxon>
        <taxon>Echinostomatoidea</taxon>
        <taxon>Fasciolidae</taxon>
        <taxon>Fasciolopsis</taxon>
    </lineage>
</organism>
<dbReference type="InterPro" id="IPR047275">
    <property type="entry name" value="KH-I_NOVA_rpt1"/>
</dbReference>
<feature type="chain" id="PRO_5034119251" evidence="4">
    <location>
        <begin position="22"/>
        <end position="890"/>
    </location>
</feature>
<accession>A0A8E0VKX1</accession>
<dbReference type="SMART" id="SM00322">
    <property type="entry name" value="KH"/>
    <property type="match status" value="2"/>
</dbReference>
<proteinExistence type="predicted"/>
<dbReference type="Proteomes" id="UP000728185">
    <property type="component" value="Unassembled WGS sequence"/>
</dbReference>
<evidence type="ECO:0000313" key="7">
    <source>
        <dbReference type="Proteomes" id="UP000728185"/>
    </source>
</evidence>
<dbReference type="InterPro" id="IPR004087">
    <property type="entry name" value="KH_dom"/>
</dbReference>
<feature type="domain" description="K Homology" evidence="5">
    <location>
        <begin position="17"/>
        <end position="90"/>
    </location>
</feature>
<feature type="domain" description="K Homology" evidence="5">
    <location>
        <begin position="107"/>
        <end position="179"/>
    </location>
</feature>
<keyword evidence="7" id="KW-1185">Reference proteome</keyword>
<dbReference type="PANTHER" id="PTHR10288">
    <property type="entry name" value="KH DOMAIN CONTAINING RNA BINDING PROTEIN"/>
    <property type="match status" value="1"/>
</dbReference>
<dbReference type="InterPro" id="IPR036612">
    <property type="entry name" value="KH_dom_type_1_sf"/>
</dbReference>